<accession>A0A417Y0T8</accession>
<dbReference type="InterPro" id="IPR037401">
    <property type="entry name" value="SnoaL-like"/>
</dbReference>
<organism evidence="2 3">
    <name type="scientific">Nocardioides immobilis</name>
    <dbReference type="NCBI Taxonomy" id="2049295"/>
    <lineage>
        <taxon>Bacteria</taxon>
        <taxon>Bacillati</taxon>
        <taxon>Actinomycetota</taxon>
        <taxon>Actinomycetes</taxon>
        <taxon>Propionibacteriales</taxon>
        <taxon>Nocardioidaceae</taxon>
        <taxon>Nocardioides</taxon>
    </lineage>
</organism>
<evidence type="ECO:0000313" key="3">
    <source>
        <dbReference type="Proteomes" id="UP000283644"/>
    </source>
</evidence>
<keyword evidence="3" id="KW-1185">Reference proteome</keyword>
<feature type="domain" description="SnoaL-like" evidence="1">
    <location>
        <begin position="11"/>
        <end position="104"/>
    </location>
</feature>
<dbReference type="AlphaFoldDB" id="A0A417Y0T8"/>
<dbReference type="SUPFAM" id="SSF54427">
    <property type="entry name" value="NTF2-like"/>
    <property type="match status" value="1"/>
</dbReference>
<evidence type="ECO:0000259" key="1">
    <source>
        <dbReference type="Pfam" id="PF12680"/>
    </source>
</evidence>
<evidence type="ECO:0000313" key="2">
    <source>
        <dbReference type="EMBL" id="RHW26272.1"/>
    </source>
</evidence>
<reference evidence="2 3" key="1">
    <citation type="submission" date="2018-09" db="EMBL/GenBank/DDBJ databases">
        <title>Genome sequencing of Nocardioides immobilis CCTCC AB 2017083 for comparison to Nocardioides silvaticus.</title>
        <authorList>
            <person name="Li C."/>
            <person name="Wang G."/>
        </authorList>
    </citation>
    <scope>NUCLEOTIDE SEQUENCE [LARGE SCALE GENOMIC DNA]</scope>
    <source>
        <strain evidence="2 3">CCTCC AB 2017083</strain>
    </source>
</reference>
<dbReference type="OrthoDB" id="3826377at2"/>
<comment type="caution">
    <text evidence="2">The sequence shown here is derived from an EMBL/GenBank/DDBJ whole genome shotgun (WGS) entry which is preliminary data.</text>
</comment>
<proteinExistence type="predicted"/>
<dbReference type="Gene3D" id="3.10.450.50">
    <property type="match status" value="1"/>
</dbReference>
<sequence length="113" mass="12782">MNPSPENEDIVRQYFDRIFRRDPSVYDLYAEDALFVMPTGERIEGREVIRAHIDARFQNTPHLDPVTLLAVLSAGSTVAVVLEATFDEGVFKGVDVFELEDGKIQVLSIYHQA</sequence>
<dbReference type="Proteomes" id="UP000283644">
    <property type="component" value="Unassembled WGS sequence"/>
</dbReference>
<name>A0A417Y0T8_9ACTN</name>
<dbReference type="EMBL" id="QXGH01000018">
    <property type="protein sequence ID" value="RHW26272.1"/>
    <property type="molecule type" value="Genomic_DNA"/>
</dbReference>
<gene>
    <name evidence="2" type="ORF">D0Z08_15000</name>
</gene>
<dbReference type="RefSeq" id="WP_118926058.1">
    <property type="nucleotide sequence ID" value="NZ_QXGH01000018.1"/>
</dbReference>
<dbReference type="InterPro" id="IPR032710">
    <property type="entry name" value="NTF2-like_dom_sf"/>
</dbReference>
<protein>
    <submittedName>
        <fullName evidence="2">Nuclear transport factor 2 family protein</fullName>
    </submittedName>
</protein>
<dbReference type="Pfam" id="PF12680">
    <property type="entry name" value="SnoaL_2"/>
    <property type="match status" value="1"/>
</dbReference>